<dbReference type="RefSeq" id="XP_014563300.1">
    <property type="nucleotide sequence ID" value="XM_014707814.1"/>
</dbReference>
<dbReference type="AlphaFoldDB" id="A0A0B2UIX3"/>
<protein>
    <submittedName>
        <fullName evidence="1">Uncharacterized protein</fullName>
    </submittedName>
</protein>
<evidence type="ECO:0000313" key="2">
    <source>
        <dbReference type="Proteomes" id="UP000031056"/>
    </source>
</evidence>
<dbReference type="EMBL" id="JOKQ01000009">
    <property type="protein sequence ID" value="KHN69258.1"/>
    <property type="molecule type" value="Genomic_DNA"/>
</dbReference>
<dbReference type="HOGENOM" id="CLU_819147_0_0_1"/>
<gene>
    <name evidence="1" type="ORF">M896_091880</name>
</gene>
<dbReference type="VEuPathDB" id="MicrosporidiaDB:M896_091880"/>
<dbReference type="GeneID" id="26262401"/>
<evidence type="ECO:0000313" key="1">
    <source>
        <dbReference type="EMBL" id="KHN69258.1"/>
    </source>
</evidence>
<dbReference type="Proteomes" id="UP000031056">
    <property type="component" value="Unassembled WGS sequence"/>
</dbReference>
<name>A0A0B2UIX3_9MICR</name>
<keyword evidence="2" id="KW-1185">Reference proteome</keyword>
<organism evidence="1 2">
    <name type="scientific">Ordospora colligata OC4</name>
    <dbReference type="NCBI Taxonomy" id="1354746"/>
    <lineage>
        <taxon>Eukaryota</taxon>
        <taxon>Fungi</taxon>
        <taxon>Fungi incertae sedis</taxon>
        <taxon>Microsporidia</taxon>
        <taxon>Ordosporidae</taxon>
        <taxon>Ordospora</taxon>
    </lineage>
</organism>
<proteinExistence type="predicted"/>
<dbReference type="InParanoid" id="A0A0B2UIX3"/>
<accession>A0A0B2UIX3</accession>
<comment type="caution">
    <text evidence="1">The sequence shown here is derived from an EMBL/GenBank/DDBJ whole genome shotgun (WGS) entry which is preliminary data.</text>
</comment>
<sequence>MLLLNKTFFGFLTHMKTRLCVPAYLCVYVLCLCVNCVETKLPHESTQQHSDSTLSHESNYIEPGIAREYPYPKQYSDSTTHSSNPSKFSYTDDMKPLAFLVIRLFDWARVTLDHIKNPMNIPIYVPSDNRQFITDIYNEKGASDCFVNHILKSTCIEQARRTILKVSKKIDKMNFRFLSAFQKANYGSMTVDIAKYNDILNLMDSYIAGIEQACYSLSAYNANYKSMTDLINDLKRRFSNSIKSGIKDYIKKALSDINVILLKGEPEPNLERLVSIDPYNDRFYLISRHDLESNLHQVAYKIVTDVSSLSSWNNNIPEFRYPFLRLYIVIELLKHAVYY</sequence>
<reference evidence="1 2" key="1">
    <citation type="journal article" date="2014" name="MBio">
        <title>The Ordospora colligata genome; evolution of extreme reduction in microsporidia and host-to-parasite horizontal gene transfer.</title>
        <authorList>
            <person name="Pombert J.-F."/>
            <person name="Haag K.L."/>
            <person name="Beidas S."/>
            <person name="Ebert D."/>
            <person name="Keeling P.J."/>
        </authorList>
    </citation>
    <scope>NUCLEOTIDE SEQUENCE [LARGE SCALE GENOMIC DNA]</scope>
    <source>
        <strain evidence="1 2">OC4</strain>
    </source>
</reference>